<dbReference type="GeneID" id="36405445"/>
<protein>
    <submittedName>
        <fullName evidence="1">Uncharacterized protein</fullName>
    </submittedName>
</protein>
<reference evidence="2" key="1">
    <citation type="submission" date="2014-09" db="EMBL/GenBank/DDBJ databases">
        <authorList>
            <person name="Sharma Rahul"/>
            <person name="Thines Marco"/>
        </authorList>
    </citation>
    <scope>NUCLEOTIDE SEQUENCE [LARGE SCALE GENOMIC DNA]</scope>
</reference>
<dbReference type="EMBL" id="CCYD01000468">
    <property type="protein sequence ID" value="CEG40178.1"/>
    <property type="molecule type" value="Genomic_DNA"/>
</dbReference>
<dbReference type="RefSeq" id="XP_024576547.1">
    <property type="nucleotide sequence ID" value="XM_024725808.1"/>
</dbReference>
<evidence type="ECO:0000313" key="1">
    <source>
        <dbReference type="EMBL" id="CEG40178.1"/>
    </source>
</evidence>
<proteinExistence type="predicted"/>
<name>A0A0P1AHI8_PLAHL</name>
<dbReference type="OMA" id="HTERWAT"/>
<sequence length="303" mass="35165">MNEAADTKIFSNAPIAYILCGQLDPNQDEWIDLSLVDMEAETASMRQKVDNRLRIQSNEMKQFHNKICLRVSARERQYRIEAQEKQRHLDEKCAKVFANTNVLQQTQNTADVRISTRPFFQKLEDQNEKLQTCRLKKHIKKILRFDARIREELLHSTVISRSLQSLNDEIETPEVLSKAPTLLPEQRVALYSTVRQQYMKMNRAQIRNGGDFETLSQVSLVASGRNNNVCRSAYHGKNVSERSEHHITINITSGCNVRVHREIATSLTPWRKTKVESFKTFSNEHDRFLRALQLHGDAPDHPR</sequence>
<dbReference type="Proteomes" id="UP000054928">
    <property type="component" value="Unassembled WGS sequence"/>
</dbReference>
<dbReference type="AlphaFoldDB" id="A0A0P1AHI8"/>
<keyword evidence="2" id="KW-1185">Reference proteome</keyword>
<organism evidence="1 2">
    <name type="scientific">Plasmopara halstedii</name>
    <name type="common">Downy mildew of sunflower</name>
    <dbReference type="NCBI Taxonomy" id="4781"/>
    <lineage>
        <taxon>Eukaryota</taxon>
        <taxon>Sar</taxon>
        <taxon>Stramenopiles</taxon>
        <taxon>Oomycota</taxon>
        <taxon>Peronosporomycetes</taxon>
        <taxon>Peronosporales</taxon>
        <taxon>Peronosporaceae</taxon>
        <taxon>Plasmopara</taxon>
    </lineage>
</organism>
<dbReference type="OrthoDB" id="10007210at2759"/>
<accession>A0A0P1AHI8</accession>
<evidence type="ECO:0000313" key="2">
    <source>
        <dbReference type="Proteomes" id="UP000054928"/>
    </source>
</evidence>